<accession>A0ABD2VY78</accession>
<proteinExistence type="predicted"/>
<reference evidence="1 2" key="1">
    <citation type="journal article" date="2024" name="bioRxiv">
        <title>A reference genome for Trichogramma kaykai: A tiny desert-dwelling parasitoid wasp with competing sex-ratio distorters.</title>
        <authorList>
            <person name="Culotta J."/>
            <person name="Lindsey A.R."/>
        </authorList>
    </citation>
    <scope>NUCLEOTIDE SEQUENCE [LARGE SCALE GENOMIC DNA]</scope>
    <source>
        <strain evidence="1 2">KSX58</strain>
    </source>
</reference>
<comment type="caution">
    <text evidence="1">The sequence shown here is derived from an EMBL/GenBank/DDBJ whole genome shotgun (WGS) entry which is preliminary data.</text>
</comment>
<dbReference type="EMBL" id="JBJJXI010000153">
    <property type="protein sequence ID" value="KAL3385716.1"/>
    <property type="molecule type" value="Genomic_DNA"/>
</dbReference>
<gene>
    <name evidence="1" type="ORF">TKK_018765</name>
</gene>
<dbReference type="Proteomes" id="UP001627154">
    <property type="component" value="Unassembled WGS sequence"/>
</dbReference>
<evidence type="ECO:0000313" key="2">
    <source>
        <dbReference type="Proteomes" id="UP001627154"/>
    </source>
</evidence>
<dbReference type="AlphaFoldDB" id="A0ABD2VY78"/>
<evidence type="ECO:0000313" key="1">
    <source>
        <dbReference type="EMBL" id="KAL3385716.1"/>
    </source>
</evidence>
<keyword evidence="2" id="KW-1185">Reference proteome</keyword>
<sequence>MTLLHKIHKFALHVDRKSAVCNAAARREREISPCDIEFRYYILVWATEDVPCSERCPRSEENRLFIQLSFERFKIESSTYIMMMYILHEEIEKRRSEVAARALFLNARYIRIDYMINKCFFKASRVGRRQKEIKSFTRQESF</sequence>
<name>A0ABD2VY78_9HYME</name>
<protein>
    <submittedName>
        <fullName evidence="1">Uncharacterized protein</fullName>
    </submittedName>
</protein>
<organism evidence="1 2">
    <name type="scientific">Trichogramma kaykai</name>
    <dbReference type="NCBI Taxonomy" id="54128"/>
    <lineage>
        <taxon>Eukaryota</taxon>
        <taxon>Metazoa</taxon>
        <taxon>Ecdysozoa</taxon>
        <taxon>Arthropoda</taxon>
        <taxon>Hexapoda</taxon>
        <taxon>Insecta</taxon>
        <taxon>Pterygota</taxon>
        <taxon>Neoptera</taxon>
        <taxon>Endopterygota</taxon>
        <taxon>Hymenoptera</taxon>
        <taxon>Apocrita</taxon>
        <taxon>Proctotrupomorpha</taxon>
        <taxon>Chalcidoidea</taxon>
        <taxon>Trichogrammatidae</taxon>
        <taxon>Trichogramma</taxon>
    </lineage>
</organism>